<organism evidence="1 2">
    <name type="scientific">Microbacterium oxydans</name>
    <dbReference type="NCBI Taxonomy" id="82380"/>
    <lineage>
        <taxon>Bacteria</taxon>
        <taxon>Bacillati</taxon>
        <taxon>Actinomycetota</taxon>
        <taxon>Actinomycetes</taxon>
        <taxon>Micrococcales</taxon>
        <taxon>Microbacteriaceae</taxon>
        <taxon>Microbacterium</taxon>
    </lineage>
</organism>
<evidence type="ECO:0000313" key="1">
    <source>
        <dbReference type="EMBL" id="AZS38906.1"/>
    </source>
</evidence>
<gene>
    <name evidence="1" type="ORF">CVS54_00203</name>
</gene>
<dbReference type="Proteomes" id="UP000274841">
    <property type="component" value="Chromosome"/>
</dbReference>
<reference evidence="1 2" key="1">
    <citation type="submission" date="2018-08" db="EMBL/GenBank/DDBJ databases">
        <title>Microbacterium oxydans strain HG3.</title>
        <authorList>
            <person name="ORTET P."/>
        </authorList>
    </citation>
    <scope>NUCLEOTIDE SEQUENCE [LARGE SCALE GENOMIC DNA]</scope>
    <source>
        <strain evidence="1 2">HG3</strain>
    </source>
</reference>
<protein>
    <submittedName>
        <fullName evidence="1">Uncharacterized protein</fullName>
    </submittedName>
</protein>
<proteinExistence type="predicted"/>
<sequence>MRLYGYRFTRTGGVAGAEASRDAADVAAAERLGWPVRAVERITPADALNRAIDAASVLTEDDVLGAFVAGLGSAPRGRQTVISFAWARQLVAAPTTGTGLPDCGLDATPSGNDVTEALLRLALGWAWNERPYLYVPDLEAAAEDGLPTPTDDDRKRLRTMLEVIAEQPEGTSVSMLEKEIARAKIVPGTDKYQRYGILIGLAEYGALPSSSAASWDRFVSATERAAAWQGGPRSDITPPLSGWRGGVRADKTSRLLAL</sequence>
<dbReference type="AlphaFoldDB" id="A0A3Q9J2F4"/>
<dbReference type="KEGG" id="moy:CVS54_00203"/>
<accession>A0A3Q9J2F4</accession>
<name>A0A3Q9J2F4_9MICO</name>
<dbReference type="EMBL" id="CP031422">
    <property type="protein sequence ID" value="AZS38906.1"/>
    <property type="molecule type" value="Genomic_DNA"/>
</dbReference>
<evidence type="ECO:0000313" key="2">
    <source>
        <dbReference type="Proteomes" id="UP000274841"/>
    </source>
</evidence>